<feature type="region of interest" description="Disordered" evidence="1">
    <location>
        <begin position="1"/>
        <end position="116"/>
    </location>
</feature>
<organism evidence="3 4">
    <name type="scientific">Bathycoccus prasinos</name>
    <dbReference type="NCBI Taxonomy" id="41875"/>
    <lineage>
        <taxon>Eukaryota</taxon>
        <taxon>Viridiplantae</taxon>
        <taxon>Chlorophyta</taxon>
        <taxon>Mamiellophyceae</taxon>
        <taxon>Mamiellales</taxon>
        <taxon>Bathycoccaceae</taxon>
        <taxon>Bathycoccus</taxon>
    </lineage>
</organism>
<evidence type="ECO:0000313" key="4">
    <source>
        <dbReference type="Proteomes" id="UP000198341"/>
    </source>
</evidence>
<name>K8F376_9CHLO</name>
<gene>
    <name evidence="3" type="ordered locus">Bathy13g02940</name>
</gene>
<feature type="compositionally biased region" description="Polar residues" evidence="1">
    <location>
        <begin position="86"/>
        <end position="95"/>
    </location>
</feature>
<evidence type="ECO:0000256" key="2">
    <source>
        <dbReference type="SAM" id="Phobius"/>
    </source>
</evidence>
<feature type="transmembrane region" description="Helical" evidence="2">
    <location>
        <begin position="185"/>
        <end position="209"/>
    </location>
</feature>
<dbReference type="GeneID" id="19012246"/>
<evidence type="ECO:0000313" key="3">
    <source>
        <dbReference type="EMBL" id="CCO19270.1"/>
    </source>
</evidence>
<dbReference type="Proteomes" id="UP000198341">
    <property type="component" value="Chromosome 13"/>
</dbReference>
<dbReference type="PANTHER" id="PTHR35830:SF1">
    <property type="entry name" value="OS05G0299200 PROTEIN"/>
    <property type="match status" value="1"/>
</dbReference>
<feature type="region of interest" description="Disordered" evidence="1">
    <location>
        <begin position="134"/>
        <end position="175"/>
    </location>
</feature>
<dbReference type="PANTHER" id="PTHR35830">
    <property type="entry name" value="OS05G0299200 PROTEIN"/>
    <property type="match status" value="1"/>
</dbReference>
<feature type="compositionally biased region" description="Basic and acidic residues" evidence="1">
    <location>
        <begin position="96"/>
        <end position="106"/>
    </location>
</feature>
<feature type="compositionally biased region" description="Low complexity" evidence="1">
    <location>
        <begin position="160"/>
        <end position="174"/>
    </location>
</feature>
<proteinExistence type="predicted"/>
<feature type="region of interest" description="Disordered" evidence="1">
    <location>
        <begin position="283"/>
        <end position="316"/>
    </location>
</feature>
<evidence type="ECO:0000256" key="1">
    <source>
        <dbReference type="SAM" id="MobiDB-lite"/>
    </source>
</evidence>
<keyword evidence="2" id="KW-0472">Membrane</keyword>
<dbReference type="RefSeq" id="XP_007509467.1">
    <property type="nucleotide sequence ID" value="XM_007509405.1"/>
</dbReference>
<keyword evidence="4" id="KW-1185">Reference proteome</keyword>
<dbReference type="KEGG" id="bpg:Bathy13g02940"/>
<dbReference type="AlphaFoldDB" id="K8F376"/>
<keyword evidence="2" id="KW-0812">Transmembrane</keyword>
<accession>K8F376</accession>
<reference evidence="3 4" key="1">
    <citation type="submission" date="2011-10" db="EMBL/GenBank/DDBJ databases">
        <authorList>
            <person name="Genoscope - CEA"/>
        </authorList>
    </citation>
    <scope>NUCLEOTIDE SEQUENCE [LARGE SCALE GENOMIC DNA]</scope>
    <source>
        <strain evidence="3 4">RCC 1105</strain>
    </source>
</reference>
<feature type="compositionally biased region" description="Basic and acidic residues" evidence="1">
    <location>
        <begin position="25"/>
        <end position="73"/>
    </location>
</feature>
<keyword evidence="2" id="KW-1133">Transmembrane helix</keyword>
<dbReference type="EMBL" id="FO082266">
    <property type="protein sequence ID" value="CCO19270.1"/>
    <property type="molecule type" value="Genomic_DNA"/>
</dbReference>
<feature type="compositionally biased region" description="Low complexity" evidence="1">
    <location>
        <begin position="284"/>
        <end position="300"/>
    </location>
</feature>
<feature type="compositionally biased region" description="Low complexity" evidence="1">
    <location>
        <begin position="8"/>
        <end position="18"/>
    </location>
</feature>
<protein>
    <submittedName>
        <fullName evidence="3">Uncharacterized protein</fullName>
    </submittedName>
</protein>
<dbReference type="OrthoDB" id="512115at2759"/>
<dbReference type="STRING" id="41875.K8F376"/>
<sequence length="550" mass="61342">MHLLRIVSSSTSSSSSSSWAKKRNSLREKHELKKREEEERGQSIKATERRREAKGGKRRQYERELEDALRRQQEQQQQRRRQIRQNAFSSSSLETTRAEVGDERKTTAAAAVKDAKRRVKKALKKAKRFARRNVQKATDVLLPSGSSLGGGRRRGGDGGPVRFTPSTPSSSSSSYYAYRQQQPNIFGLTGAAGAIAGWSMLIGLAYVVVKVMNGERVIPRGGFQLTIPGFRGFNFNKRKNRNEGGKWVIDRSLGGRKVWVPDGEASKRGSKLSERSALDEVYFSSTSSSSPTSTSTSTTSRTFEDEDEEKEQQNLPTWWTESPFLRTSIGGIDKQRKSDLLQDAKRSASFLSAARINGVQWTSDMILDFHTACAAALKCYPYEEKNKYRLSIAKSVGPENARVQLYRQASEIAVEDCVGNRSGVSSSFGMEVNIFVVGLSYFLNIPTKTAINIVRSSCAVKIRNLLLESCSAIRKEREGMSSPSADLLLSLFSIVSVLNVFPFTENSAEIEMINEGFKTRITEKERRELVAAYKQISDGVGDKTIEEALR</sequence>